<comment type="caution">
    <text evidence="3">The sequence shown here is derived from an EMBL/GenBank/DDBJ whole genome shotgun (WGS) entry which is preliminary data.</text>
</comment>
<gene>
    <name evidence="3" type="ORF">TeGR_g6606</name>
</gene>
<feature type="non-terminal residue" evidence="3">
    <location>
        <position position="313"/>
    </location>
</feature>
<feature type="region of interest" description="Disordered" evidence="1">
    <location>
        <begin position="1"/>
        <end position="24"/>
    </location>
</feature>
<evidence type="ECO:0000313" key="3">
    <source>
        <dbReference type="EMBL" id="GMI18893.1"/>
    </source>
</evidence>
<dbReference type="InterPro" id="IPR005114">
    <property type="entry name" value="Helicase_assoc"/>
</dbReference>
<evidence type="ECO:0000313" key="4">
    <source>
        <dbReference type="Proteomes" id="UP001165060"/>
    </source>
</evidence>
<keyword evidence="4" id="KW-1185">Reference proteome</keyword>
<organism evidence="3 4">
    <name type="scientific">Tetraparma gracilis</name>
    <dbReference type="NCBI Taxonomy" id="2962635"/>
    <lineage>
        <taxon>Eukaryota</taxon>
        <taxon>Sar</taxon>
        <taxon>Stramenopiles</taxon>
        <taxon>Ochrophyta</taxon>
        <taxon>Bolidophyceae</taxon>
        <taxon>Parmales</taxon>
        <taxon>Triparmaceae</taxon>
        <taxon>Tetraparma</taxon>
    </lineage>
</organism>
<feature type="compositionally biased region" description="Polar residues" evidence="1">
    <location>
        <begin position="286"/>
        <end position="296"/>
    </location>
</feature>
<dbReference type="Pfam" id="PF03457">
    <property type="entry name" value="HA"/>
    <property type="match status" value="1"/>
</dbReference>
<name>A0ABQ6M3E3_9STRA</name>
<sequence>MPDDTLSPPAAAADVPPLPNEPEKDEEEWSLVLACFVLYKEAFGDLKIPNRFAVPSLPPWPEEAWGLKLGLKVGLIRSTGKYTSGSPSRCAKLDELGFVWRMRAGPSSFAQDGIEPKQVLQALRTYRELYNDSDVPASFVVPDAEPWPVPTRWLPLGQKVTDMRAKSFLATYPEFEDELISLGFELDPKAAANAQRFSKVYDALAAFKRKFGHLDVSQTYVVSAQDKNFPESTWGLRLGARVNAIRTQGTFVKTSQARRDILDDLGFSWDVKGKKGDEVNPFAPTEPSSPNASPFNDNWELAPQSVPQWSRSQ</sequence>
<evidence type="ECO:0000259" key="2">
    <source>
        <dbReference type="Pfam" id="PF03457"/>
    </source>
</evidence>
<dbReference type="PANTHER" id="PTHR37066:SF1">
    <property type="entry name" value="LNS2_PITP DOMAIN-CONTAINING PROTEIN"/>
    <property type="match status" value="1"/>
</dbReference>
<evidence type="ECO:0000256" key="1">
    <source>
        <dbReference type="SAM" id="MobiDB-lite"/>
    </source>
</evidence>
<dbReference type="Proteomes" id="UP001165060">
    <property type="component" value="Unassembled WGS sequence"/>
</dbReference>
<accession>A0ABQ6M3E3</accession>
<feature type="domain" description="Helicase-associated" evidence="2">
    <location>
        <begin position="195"/>
        <end position="267"/>
    </location>
</feature>
<reference evidence="3 4" key="1">
    <citation type="journal article" date="2023" name="Commun. Biol.">
        <title>Genome analysis of Parmales, the sister group of diatoms, reveals the evolutionary specialization of diatoms from phago-mixotrophs to photoautotrophs.</title>
        <authorList>
            <person name="Ban H."/>
            <person name="Sato S."/>
            <person name="Yoshikawa S."/>
            <person name="Yamada K."/>
            <person name="Nakamura Y."/>
            <person name="Ichinomiya M."/>
            <person name="Sato N."/>
            <person name="Blanc-Mathieu R."/>
            <person name="Endo H."/>
            <person name="Kuwata A."/>
            <person name="Ogata H."/>
        </authorList>
    </citation>
    <scope>NUCLEOTIDE SEQUENCE [LARGE SCALE GENOMIC DNA]</scope>
</reference>
<protein>
    <recommendedName>
        <fullName evidence="2">Helicase-associated domain-containing protein</fullName>
    </recommendedName>
</protein>
<dbReference type="PANTHER" id="PTHR37066">
    <property type="entry name" value="HELICASE-ASSOCIATED"/>
    <property type="match status" value="1"/>
</dbReference>
<feature type="region of interest" description="Disordered" evidence="1">
    <location>
        <begin position="276"/>
        <end position="313"/>
    </location>
</feature>
<proteinExistence type="predicted"/>
<dbReference type="EMBL" id="BRYB01003642">
    <property type="protein sequence ID" value="GMI18893.1"/>
    <property type="molecule type" value="Genomic_DNA"/>
</dbReference>